<evidence type="ECO:0000256" key="1">
    <source>
        <dbReference type="ARBA" id="ARBA00023015"/>
    </source>
</evidence>
<keyword evidence="2" id="KW-0238">DNA-binding</keyword>
<keyword evidence="6" id="KW-1185">Reference proteome</keyword>
<dbReference type="SMART" id="SM00347">
    <property type="entry name" value="HTH_MARR"/>
    <property type="match status" value="1"/>
</dbReference>
<dbReference type="InterPro" id="IPR036388">
    <property type="entry name" value="WH-like_DNA-bd_sf"/>
</dbReference>
<accession>A0ABW3J6B3</accession>
<dbReference type="PROSITE" id="PS50995">
    <property type="entry name" value="HTH_MARR_2"/>
    <property type="match status" value="1"/>
</dbReference>
<evidence type="ECO:0000259" key="4">
    <source>
        <dbReference type="PROSITE" id="PS50995"/>
    </source>
</evidence>
<dbReference type="Pfam" id="PF01047">
    <property type="entry name" value="MarR"/>
    <property type="match status" value="1"/>
</dbReference>
<dbReference type="Gene3D" id="1.10.10.10">
    <property type="entry name" value="Winged helix-like DNA-binding domain superfamily/Winged helix DNA-binding domain"/>
    <property type="match status" value="1"/>
</dbReference>
<dbReference type="InterPro" id="IPR000835">
    <property type="entry name" value="HTH_MarR-typ"/>
</dbReference>
<reference evidence="6" key="1">
    <citation type="journal article" date="2019" name="Int. J. Syst. Evol. Microbiol.">
        <title>The Global Catalogue of Microorganisms (GCM) 10K type strain sequencing project: providing services to taxonomists for standard genome sequencing and annotation.</title>
        <authorList>
            <consortium name="The Broad Institute Genomics Platform"/>
            <consortium name="The Broad Institute Genome Sequencing Center for Infectious Disease"/>
            <person name="Wu L."/>
            <person name="Ma J."/>
        </authorList>
    </citation>
    <scope>NUCLEOTIDE SEQUENCE [LARGE SCALE GENOMIC DNA]</scope>
    <source>
        <strain evidence="6">CCUG 61697</strain>
    </source>
</reference>
<name>A0ABW3J6B3_9HYPH</name>
<sequence length="145" mass="15784">MTKIRKSQIEAVRAAVDALTRAYKIAERPGSCEISKLNPSDMHALLYITRNPGCIASDVACFLGVVPTTASTILERLSKRGLISRSRTEENRRIIKLAPTEEGERTAAALLAEQEGQCEEMLSRLDADERDAFVALIGKVAGLPS</sequence>
<proteinExistence type="predicted"/>
<dbReference type="PANTHER" id="PTHR42756">
    <property type="entry name" value="TRANSCRIPTIONAL REGULATOR, MARR"/>
    <property type="match status" value="1"/>
</dbReference>
<evidence type="ECO:0000313" key="5">
    <source>
        <dbReference type="EMBL" id="MFD0985846.1"/>
    </source>
</evidence>
<dbReference type="Proteomes" id="UP001597102">
    <property type="component" value="Unassembled WGS sequence"/>
</dbReference>
<evidence type="ECO:0000256" key="3">
    <source>
        <dbReference type="ARBA" id="ARBA00023163"/>
    </source>
</evidence>
<evidence type="ECO:0000256" key="2">
    <source>
        <dbReference type="ARBA" id="ARBA00023125"/>
    </source>
</evidence>
<feature type="domain" description="HTH marR-type" evidence="4">
    <location>
        <begin position="1"/>
        <end position="142"/>
    </location>
</feature>
<dbReference type="PANTHER" id="PTHR42756:SF1">
    <property type="entry name" value="TRANSCRIPTIONAL REPRESSOR OF EMRAB OPERON"/>
    <property type="match status" value="1"/>
</dbReference>
<dbReference type="RefSeq" id="WP_379084890.1">
    <property type="nucleotide sequence ID" value="NZ_JBHTJO010000001.1"/>
</dbReference>
<dbReference type="EMBL" id="JBHTJO010000001">
    <property type="protein sequence ID" value="MFD0985846.1"/>
    <property type="molecule type" value="Genomic_DNA"/>
</dbReference>
<gene>
    <name evidence="5" type="ORF">ACFQ2F_01900</name>
</gene>
<organism evidence="5 6">
    <name type="scientific">Methyloligella solikamskensis</name>
    <dbReference type="NCBI Taxonomy" id="1177756"/>
    <lineage>
        <taxon>Bacteria</taxon>
        <taxon>Pseudomonadati</taxon>
        <taxon>Pseudomonadota</taxon>
        <taxon>Alphaproteobacteria</taxon>
        <taxon>Hyphomicrobiales</taxon>
        <taxon>Hyphomicrobiaceae</taxon>
        <taxon>Methyloligella</taxon>
    </lineage>
</organism>
<protein>
    <submittedName>
        <fullName evidence="5">MarR family winged helix-turn-helix transcriptional regulator</fullName>
    </submittedName>
</protein>
<comment type="caution">
    <text evidence="5">The sequence shown here is derived from an EMBL/GenBank/DDBJ whole genome shotgun (WGS) entry which is preliminary data.</text>
</comment>
<dbReference type="SUPFAM" id="SSF46785">
    <property type="entry name" value="Winged helix' DNA-binding domain"/>
    <property type="match status" value="1"/>
</dbReference>
<evidence type="ECO:0000313" key="6">
    <source>
        <dbReference type="Proteomes" id="UP001597102"/>
    </source>
</evidence>
<keyword evidence="1" id="KW-0805">Transcription regulation</keyword>
<dbReference type="PRINTS" id="PR00598">
    <property type="entry name" value="HTHMARR"/>
</dbReference>
<keyword evidence="3" id="KW-0804">Transcription</keyword>
<dbReference type="InterPro" id="IPR036390">
    <property type="entry name" value="WH_DNA-bd_sf"/>
</dbReference>